<feature type="compositionally biased region" description="Low complexity" evidence="2">
    <location>
        <begin position="50"/>
        <end position="66"/>
    </location>
</feature>
<keyword evidence="1" id="KW-0378">Hydrolase</keyword>
<dbReference type="Pfam" id="PF20434">
    <property type="entry name" value="BD-FAE"/>
    <property type="match status" value="1"/>
</dbReference>
<dbReference type="GO" id="GO:0016787">
    <property type="term" value="F:hydrolase activity"/>
    <property type="evidence" value="ECO:0007669"/>
    <property type="project" value="UniProtKB-KW"/>
</dbReference>
<dbReference type="InterPro" id="IPR029058">
    <property type="entry name" value="AB_hydrolase_fold"/>
</dbReference>
<evidence type="ECO:0000313" key="4">
    <source>
        <dbReference type="EMBL" id="PKZ42386.1"/>
    </source>
</evidence>
<feature type="compositionally biased region" description="Low complexity" evidence="2">
    <location>
        <begin position="103"/>
        <end position="144"/>
    </location>
</feature>
<feature type="region of interest" description="Disordered" evidence="2">
    <location>
        <begin position="22"/>
        <end position="282"/>
    </location>
</feature>
<reference evidence="4 5" key="1">
    <citation type="submission" date="2017-12" db="EMBL/GenBank/DDBJ databases">
        <title>Phylogenetic diversity of female urinary microbiome.</title>
        <authorList>
            <person name="Thomas-White K."/>
            <person name="Wolfe A.J."/>
        </authorList>
    </citation>
    <scope>NUCLEOTIDE SEQUENCE [LARGE SCALE GENOMIC DNA]</scope>
    <source>
        <strain evidence="4 5">UMB1298</strain>
    </source>
</reference>
<feature type="compositionally biased region" description="Low complexity" evidence="2">
    <location>
        <begin position="150"/>
        <end position="159"/>
    </location>
</feature>
<dbReference type="RefSeq" id="WP_101849121.1">
    <property type="nucleotide sequence ID" value="NZ_PKIZ01000003.1"/>
</dbReference>
<feature type="compositionally biased region" description="Low complexity" evidence="2">
    <location>
        <begin position="168"/>
        <end position="188"/>
    </location>
</feature>
<protein>
    <recommendedName>
        <fullName evidence="3">BD-FAE-like domain-containing protein</fullName>
    </recommendedName>
</protein>
<evidence type="ECO:0000313" key="5">
    <source>
        <dbReference type="Proteomes" id="UP000234206"/>
    </source>
</evidence>
<feature type="compositionally biased region" description="Low complexity" evidence="2">
    <location>
        <begin position="32"/>
        <end position="43"/>
    </location>
</feature>
<proteinExistence type="predicted"/>
<dbReference type="InterPro" id="IPR050300">
    <property type="entry name" value="GDXG_lipolytic_enzyme"/>
</dbReference>
<dbReference type="Proteomes" id="UP000234206">
    <property type="component" value="Unassembled WGS sequence"/>
</dbReference>
<keyword evidence="5" id="KW-1185">Reference proteome</keyword>
<dbReference type="Gene3D" id="3.40.50.1820">
    <property type="entry name" value="alpha/beta hydrolase"/>
    <property type="match status" value="1"/>
</dbReference>
<dbReference type="InterPro" id="IPR049492">
    <property type="entry name" value="BD-FAE-like_dom"/>
</dbReference>
<dbReference type="SUPFAM" id="SSF53474">
    <property type="entry name" value="alpha/beta-Hydrolases"/>
    <property type="match status" value="1"/>
</dbReference>
<accession>A0A2I1PCP5</accession>
<sequence>MTTSPMQTTVFAVCAALTVTGCGGGLPGEGAAGPTTAVTAAPSGGEGQPAASEVASGDGAAGDEGAQPGPSAEGTSAAPGQPGDPAATGGEDGAGGVGDPDDGAGAAPAPEQPAASGQPGTSAQSDDPGTGQPTDGGTDGSAPGAPQPGDPVVDPGQPGASAPTTTQPTEGAPTSSPTPSGGTVSAPGDPAPTDPTAPAPTDTAPATDEPDPTDSAPATDEPAPTDSAPTTDEPAPTDSAPTPSDSGPGDPTDPSSTSPTDGPSPSPSESGPTSPDEGWSDWYHYGDAAEQKYALLPGEPGRDVVVLVHGGGWVGGRADAFMDESSRKNRVVQRLHDQGLWVATVEYRKADEHPWPATKDDVHAGVTAAVKKARSQGAGRQVGLFGDSAGGHLVALESATHPGTVDAVVGYFGIYDPLTGKKQRRAMGCPKATAAEDHILMHDATDPAVRDRLRRTASPVALASPRTAPTYLLHGDADCVAPAAQSRQMHEALRDKGVDSRLDVVPGADHSQPAFWTEDRHLGRVASWFADHGVD</sequence>
<feature type="compositionally biased region" description="Gly residues" evidence="2">
    <location>
        <begin position="22"/>
        <end position="31"/>
    </location>
</feature>
<dbReference type="PANTHER" id="PTHR48081">
    <property type="entry name" value="AB HYDROLASE SUPERFAMILY PROTEIN C4A8.06C"/>
    <property type="match status" value="1"/>
</dbReference>
<organism evidence="4 5">
    <name type="scientific">Kytococcus schroeteri</name>
    <dbReference type="NCBI Taxonomy" id="138300"/>
    <lineage>
        <taxon>Bacteria</taxon>
        <taxon>Bacillati</taxon>
        <taxon>Actinomycetota</taxon>
        <taxon>Actinomycetes</taxon>
        <taxon>Micrococcales</taxon>
        <taxon>Kytococcaceae</taxon>
        <taxon>Kytococcus</taxon>
    </lineage>
</organism>
<comment type="caution">
    <text evidence="4">The sequence shown here is derived from an EMBL/GenBank/DDBJ whole genome shotgun (WGS) entry which is preliminary data.</text>
</comment>
<feature type="compositionally biased region" description="Pro residues" evidence="2">
    <location>
        <begin position="189"/>
        <end position="198"/>
    </location>
</feature>
<dbReference type="OrthoDB" id="9803828at2"/>
<feature type="compositionally biased region" description="Low complexity" evidence="2">
    <location>
        <begin position="199"/>
        <end position="277"/>
    </location>
</feature>
<evidence type="ECO:0000259" key="3">
    <source>
        <dbReference type="Pfam" id="PF20434"/>
    </source>
</evidence>
<feature type="domain" description="BD-FAE-like" evidence="3">
    <location>
        <begin position="303"/>
        <end position="493"/>
    </location>
</feature>
<dbReference type="AlphaFoldDB" id="A0A2I1PCP5"/>
<evidence type="ECO:0000256" key="2">
    <source>
        <dbReference type="SAM" id="MobiDB-lite"/>
    </source>
</evidence>
<dbReference type="EMBL" id="PKIZ01000003">
    <property type="protein sequence ID" value="PKZ42386.1"/>
    <property type="molecule type" value="Genomic_DNA"/>
</dbReference>
<dbReference type="PRINTS" id="PR01217">
    <property type="entry name" value="PRICHEXTENSN"/>
</dbReference>
<evidence type="ECO:0000256" key="1">
    <source>
        <dbReference type="ARBA" id="ARBA00022801"/>
    </source>
</evidence>
<dbReference type="PANTHER" id="PTHR48081:SF13">
    <property type="entry name" value="ALPHA_BETA HYDROLASE"/>
    <property type="match status" value="1"/>
</dbReference>
<name>A0A2I1PCP5_9MICO</name>
<gene>
    <name evidence="4" type="ORF">CYJ76_02165</name>
</gene>